<dbReference type="PANTHER" id="PTHR15081:SF1">
    <property type="entry name" value="NUCLEAR AUTOANTIGENIC SPERM PROTEIN"/>
    <property type="match status" value="1"/>
</dbReference>
<accession>A0ABQ9EPV7</accession>
<evidence type="ECO:0000256" key="7">
    <source>
        <dbReference type="SAM" id="Coils"/>
    </source>
</evidence>
<name>A0ABQ9EPV7_TEGGR</name>
<keyword evidence="5" id="KW-0539">Nucleus</keyword>
<keyword evidence="7" id="KW-0175">Coiled coil</keyword>
<comment type="caution">
    <text evidence="9">The sequence shown here is derived from an EMBL/GenBank/DDBJ whole genome shotgun (WGS) entry which is preliminary data.</text>
</comment>
<dbReference type="PANTHER" id="PTHR15081">
    <property type="entry name" value="NUCLEAR AUTOANTIGENIC SPERM PROTEIN NASP -RELATED"/>
    <property type="match status" value="1"/>
</dbReference>
<dbReference type="Gene3D" id="1.25.40.10">
    <property type="entry name" value="Tetratricopeptide repeat domain"/>
    <property type="match status" value="1"/>
</dbReference>
<dbReference type="SMART" id="SM00028">
    <property type="entry name" value="TPR"/>
    <property type="match status" value="1"/>
</dbReference>
<reference evidence="9 10" key="1">
    <citation type="submission" date="2022-12" db="EMBL/GenBank/DDBJ databases">
        <title>Chromosome-level genome of Tegillarca granosa.</title>
        <authorList>
            <person name="Kim J."/>
        </authorList>
    </citation>
    <scope>NUCLEOTIDE SEQUENCE [LARGE SCALE GENOMIC DNA]</scope>
    <source>
        <strain evidence="9">Teg-2019</strain>
        <tissue evidence="9">Adductor muscle</tissue>
    </source>
</reference>
<evidence type="ECO:0000256" key="1">
    <source>
        <dbReference type="ARBA" id="ARBA00004123"/>
    </source>
</evidence>
<evidence type="ECO:0000256" key="8">
    <source>
        <dbReference type="SAM" id="MobiDB-lite"/>
    </source>
</evidence>
<organism evidence="9 10">
    <name type="scientific">Tegillarca granosa</name>
    <name type="common">Malaysian cockle</name>
    <name type="synonym">Anadara granosa</name>
    <dbReference type="NCBI Taxonomy" id="220873"/>
    <lineage>
        <taxon>Eukaryota</taxon>
        <taxon>Metazoa</taxon>
        <taxon>Spiralia</taxon>
        <taxon>Lophotrochozoa</taxon>
        <taxon>Mollusca</taxon>
        <taxon>Bivalvia</taxon>
        <taxon>Autobranchia</taxon>
        <taxon>Pteriomorphia</taxon>
        <taxon>Arcoida</taxon>
        <taxon>Arcoidea</taxon>
        <taxon>Arcidae</taxon>
        <taxon>Tegillarca</taxon>
    </lineage>
</organism>
<feature type="region of interest" description="Disordered" evidence="8">
    <location>
        <begin position="350"/>
        <end position="388"/>
    </location>
</feature>
<dbReference type="InterPro" id="IPR011990">
    <property type="entry name" value="TPR-like_helical_dom_sf"/>
</dbReference>
<evidence type="ECO:0000256" key="2">
    <source>
        <dbReference type="ARBA" id="ARBA00008402"/>
    </source>
</evidence>
<dbReference type="InterPro" id="IPR051730">
    <property type="entry name" value="NASP-like"/>
</dbReference>
<feature type="coiled-coil region" evidence="7">
    <location>
        <begin position="305"/>
        <end position="339"/>
    </location>
</feature>
<dbReference type="EMBL" id="JARBDR010000813">
    <property type="protein sequence ID" value="KAJ8305605.1"/>
    <property type="molecule type" value="Genomic_DNA"/>
</dbReference>
<evidence type="ECO:0008006" key="11">
    <source>
        <dbReference type="Google" id="ProtNLM"/>
    </source>
</evidence>
<feature type="compositionally biased region" description="Acidic residues" evidence="8">
    <location>
        <begin position="145"/>
        <end position="168"/>
    </location>
</feature>
<evidence type="ECO:0000256" key="4">
    <source>
        <dbReference type="ARBA" id="ARBA00022803"/>
    </source>
</evidence>
<feature type="compositionally biased region" description="Basic and acidic residues" evidence="8">
    <location>
        <begin position="169"/>
        <end position="182"/>
    </location>
</feature>
<keyword evidence="4 6" id="KW-0802">TPR repeat</keyword>
<protein>
    <recommendedName>
        <fullName evidence="11">Nuclear autoantigenic sperm protein</fullName>
    </recommendedName>
</protein>
<feature type="compositionally biased region" description="Basic and acidic residues" evidence="8">
    <location>
        <begin position="72"/>
        <end position="106"/>
    </location>
</feature>
<evidence type="ECO:0000256" key="6">
    <source>
        <dbReference type="PROSITE-ProRule" id="PRU00339"/>
    </source>
</evidence>
<comment type="similarity">
    <text evidence="2">Belongs to the NASP family.</text>
</comment>
<feature type="compositionally biased region" description="Basic and acidic residues" evidence="8">
    <location>
        <begin position="113"/>
        <end position="144"/>
    </location>
</feature>
<dbReference type="InterPro" id="IPR019734">
    <property type="entry name" value="TPR_rpt"/>
</dbReference>
<sequence>MDSAGTSSSSDKERMEAKITAANMIAQGKRNLVCGEVPAAVNQFQEACKILMETGVLGNALEGVPEDEDESSEKSSQDDQFEKPENVDAKKEEKKDEEKSEKKTEGESMEAESSDKPDEKKSVDDKEKKEEKEPEKDDSSKNSEEGDEEEGDEEGEEGEEEEGEGTADEGEKSQDEGEKKEGEEDPDDVSNLQLAWEMLELAKLIYSKGEEKESKIKTAESHLKLGEVSLETEPEDRLIAETHYQLGLAHCFNKQYDESIEHYRTAIKVIEDKIAKLTKFVQEGDKGEKDPSKFDDPVKLAEKEISELKEILPDIKGKIEDTEEEKKNLDDLKNMAKEVASGFTDKKASDISHLIRRKRKPEDEENESEAKKTKQENGSGDATAANGC</sequence>
<feature type="region of interest" description="Disordered" evidence="8">
    <location>
        <begin position="60"/>
        <end position="193"/>
    </location>
</feature>
<evidence type="ECO:0000256" key="3">
    <source>
        <dbReference type="ARBA" id="ARBA00022737"/>
    </source>
</evidence>
<keyword evidence="10" id="KW-1185">Reference proteome</keyword>
<feature type="repeat" description="TPR" evidence="6">
    <location>
        <begin position="240"/>
        <end position="273"/>
    </location>
</feature>
<gene>
    <name evidence="9" type="ORF">KUTeg_016150</name>
</gene>
<dbReference type="SUPFAM" id="SSF48452">
    <property type="entry name" value="TPR-like"/>
    <property type="match status" value="1"/>
</dbReference>
<dbReference type="Proteomes" id="UP001217089">
    <property type="component" value="Unassembled WGS sequence"/>
</dbReference>
<comment type="subcellular location">
    <subcellularLocation>
        <location evidence="1">Nucleus</location>
    </subcellularLocation>
</comment>
<keyword evidence="3" id="KW-0677">Repeat</keyword>
<evidence type="ECO:0000256" key="5">
    <source>
        <dbReference type="ARBA" id="ARBA00023242"/>
    </source>
</evidence>
<dbReference type="PROSITE" id="PS50005">
    <property type="entry name" value="TPR"/>
    <property type="match status" value="1"/>
</dbReference>
<proteinExistence type="inferred from homology"/>
<evidence type="ECO:0000313" key="9">
    <source>
        <dbReference type="EMBL" id="KAJ8305605.1"/>
    </source>
</evidence>
<evidence type="ECO:0000313" key="10">
    <source>
        <dbReference type="Proteomes" id="UP001217089"/>
    </source>
</evidence>